<accession>A0A5B0MCX2</accession>
<keyword evidence="1" id="KW-0732">Signal</keyword>
<protein>
    <recommendedName>
        <fullName evidence="2">Tet-like 2OG-Fe(II) oxygenase domain-containing protein</fullName>
    </recommendedName>
</protein>
<dbReference type="Pfam" id="PF20515">
    <property type="entry name" value="2OG-FeII_Oxy_6"/>
    <property type="match status" value="1"/>
</dbReference>
<dbReference type="InterPro" id="IPR046798">
    <property type="entry name" value="2OG-FeII_Oxy_6"/>
</dbReference>
<proteinExistence type="predicted"/>
<name>A0A5B0MCX2_PUCGR</name>
<comment type="caution">
    <text evidence="3">The sequence shown here is derived from an EMBL/GenBank/DDBJ whole genome shotgun (WGS) entry which is preliminary data.</text>
</comment>
<feature type="signal peptide" evidence="1">
    <location>
        <begin position="1"/>
        <end position="23"/>
    </location>
</feature>
<organism evidence="3 5">
    <name type="scientific">Puccinia graminis f. sp. tritici</name>
    <dbReference type="NCBI Taxonomy" id="56615"/>
    <lineage>
        <taxon>Eukaryota</taxon>
        <taxon>Fungi</taxon>
        <taxon>Dikarya</taxon>
        <taxon>Basidiomycota</taxon>
        <taxon>Pucciniomycotina</taxon>
        <taxon>Pucciniomycetes</taxon>
        <taxon>Pucciniales</taxon>
        <taxon>Pucciniaceae</taxon>
        <taxon>Puccinia</taxon>
    </lineage>
</organism>
<dbReference type="Proteomes" id="UP000325313">
    <property type="component" value="Unassembled WGS sequence"/>
</dbReference>
<keyword evidence="5" id="KW-1185">Reference proteome</keyword>
<dbReference type="EMBL" id="VDEP01000412">
    <property type="protein sequence ID" value="KAA1086274.1"/>
    <property type="molecule type" value="Genomic_DNA"/>
</dbReference>
<evidence type="ECO:0000313" key="4">
    <source>
        <dbReference type="EMBL" id="KAA1086274.1"/>
    </source>
</evidence>
<evidence type="ECO:0000313" key="6">
    <source>
        <dbReference type="Proteomes" id="UP000325313"/>
    </source>
</evidence>
<reference evidence="5 6" key="1">
    <citation type="submission" date="2019-05" db="EMBL/GenBank/DDBJ databases">
        <title>Emergence of the Ug99 lineage of the wheat stem rust pathogen through somatic hybridization.</title>
        <authorList>
            <person name="Li F."/>
            <person name="Upadhyaya N.M."/>
            <person name="Sperschneider J."/>
            <person name="Matny O."/>
            <person name="Nguyen-Phuc H."/>
            <person name="Mago R."/>
            <person name="Raley C."/>
            <person name="Miller M.E."/>
            <person name="Silverstein K.A.T."/>
            <person name="Henningsen E."/>
            <person name="Hirsch C.D."/>
            <person name="Visser B."/>
            <person name="Pretorius Z.A."/>
            <person name="Steffenson B.J."/>
            <person name="Schwessinger B."/>
            <person name="Dodds P.N."/>
            <person name="Figueroa M."/>
        </authorList>
    </citation>
    <scope>NUCLEOTIDE SEQUENCE [LARGE SCALE GENOMIC DNA]</scope>
    <source>
        <strain evidence="3">21-0</strain>
        <strain evidence="4 6">Ug99</strain>
    </source>
</reference>
<evidence type="ECO:0000313" key="5">
    <source>
        <dbReference type="Proteomes" id="UP000324748"/>
    </source>
</evidence>
<evidence type="ECO:0000313" key="3">
    <source>
        <dbReference type="EMBL" id="KAA1073820.1"/>
    </source>
</evidence>
<dbReference type="OrthoDB" id="10534813at2759"/>
<evidence type="ECO:0000259" key="2">
    <source>
        <dbReference type="Pfam" id="PF20515"/>
    </source>
</evidence>
<gene>
    <name evidence="3" type="ORF">PGT21_026336</name>
    <name evidence="4" type="ORF">PGTUg99_017968</name>
</gene>
<dbReference type="AlphaFoldDB" id="A0A5B0MCX2"/>
<sequence>MRMEATILLSFLIIIFSQQTSLSHQMAFIIIRIKMADMTKDFLLPSYYVYQPSRTDGYDVKGGQFLFLQCAFGIDFKPDMMVQMIFDQRNYTHGTLKPKENGKFTKLGMSLQLIARRTTNILDRVLLE</sequence>
<dbReference type="EMBL" id="VSWC01000158">
    <property type="protein sequence ID" value="KAA1073820.1"/>
    <property type="molecule type" value="Genomic_DNA"/>
</dbReference>
<feature type="domain" description="Tet-like 2OG-Fe(II) oxygenase" evidence="2">
    <location>
        <begin position="51"/>
        <end position="98"/>
    </location>
</feature>
<evidence type="ECO:0000256" key="1">
    <source>
        <dbReference type="SAM" id="SignalP"/>
    </source>
</evidence>
<dbReference type="Proteomes" id="UP000324748">
    <property type="component" value="Unassembled WGS sequence"/>
</dbReference>
<feature type="chain" id="PRO_5033847546" description="Tet-like 2OG-Fe(II) oxygenase domain-containing protein" evidence="1">
    <location>
        <begin position="24"/>
        <end position="128"/>
    </location>
</feature>